<feature type="compositionally biased region" description="Basic and acidic residues" evidence="3">
    <location>
        <begin position="100"/>
        <end position="120"/>
    </location>
</feature>
<dbReference type="PANTHER" id="PTHR32083:SF0">
    <property type="entry name" value="CILIA AND FLAGELLA-ASSOCIATED PROTEIN 58"/>
    <property type="match status" value="1"/>
</dbReference>
<evidence type="ECO:0000259" key="4">
    <source>
        <dbReference type="Pfam" id="PF01926"/>
    </source>
</evidence>
<accession>F9G844</accession>
<dbReference type="OrthoDB" id="8954335at2759"/>
<dbReference type="InterPro" id="IPR027417">
    <property type="entry name" value="P-loop_NTPase"/>
</dbReference>
<evidence type="ECO:0000256" key="2">
    <source>
        <dbReference type="SAM" id="Coils"/>
    </source>
</evidence>
<name>F9G844_FUSOF</name>
<proteinExistence type="predicted"/>
<dbReference type="GO" id="GO:0005525">
    <property type="term" value="F:GTP binding"/>
    <property type="evidence" value="ECO:0007669"/>
    <property type="project" value="InterPro"/>
</dbReference>
<dbReference type="PaxDb" id="5507-FOXG_16594P0"/>
<dbReference type="Pfam" id="PF01926">
    <property type="entry name" value="MMR_HSR1"/>
    <property type="match status" value="1"/>
</dbReference>
<sequence>MGGESERRSGEDGPGGALKDIGDQLQPKSEDEGPYEEPRYSKIDDKRPKYHPPADSTMSGVMETVKTSNNHQKQSPGVIGRITQSLNPFGSSDPSTTPEKVNEKHPSQKSETSREKKLQKEVTQLQAEKTSLSTSLNDLAIEFNLRTKDLDSKKRLIKRWEDWKDESDELWRKRGEELRKSKAAYDRLFDDYRKLKRTKEDLETELDEERDVNKTLRQDIKNQEGVVTEAHSRAISLLAGHVSSDFPDDQVRTELQDLFEKCSEWCMDNRLPRITNVEETRKLLLTEDIVNDLDCEEHLRFDMTHRTATAILLQAALTKRLLQIFLSDPFFLGQNCLHKTALQGGASAEATVTWRIQTCQYLEQAFPPQKQALQTCAENFAKAYQPLIEPLDRESLTQLTKLFETTCSLALRLWKLRTNIRIEALGDATLHRFQSMFGDMEAHPTVGLLKGDKRFDGRPICVVVRPRIVSEPVESENRGRGIVWSPAQCITLVEIPSLPEAPSVGTDTSVSDESESLPPVLLIAVMGVTGSGKSNFLRLLTGRDDEDGPQVGHSLGSCTQKTEAYECLIQGQQFVFFDTPGFDDTYRGDADILADVAQALSSSYMNNVKLSGIIYLHRIKDERMTNAIMRNLTMFRNLCGDGAFENVILATTFWDELQDESKGAAREHELISTPEWWGYMSNKGSRIRRFQNTRESALEIVNELVDLPAVTLQIQEEIVEQGLGVDQTTAGEALNEELNKLREQHQTQLNSIREEKEQAIKDRDVQLEKMLDKLEQEKQQFMRRLESEQAALHADRREQQRRMEQAFNDQLVRLERERKAREAKIQDLETRLSTERADANERFQAAMAESNRMVSALKLEMEQAREEDRAEYDETIRKIEERQRGAVDEAGRWRGEVERLNRQIRDASTAQVAAHGVEKRRMEARIRELEQTRNTSNTNFWDVVGNISNVATGILLHLL</sequence>
<protein>
    <recommendedName>
        <fullName evidence="4">G domain-containing protein</fullName>
    </recommendedName>
</protein>
<reference evidence="5" key="1">
    <citation type="journal article" date="2012" name="Mol. Plant Microbe Interact.">
        <title>A highly conserved effector in Fusarium oxysporum is required for full virulence on Arabidopsis.</title>
        <authorList>
            <person name="Thatcher L.F."/>
            <person name="Gardiner D.M."/>
            <person name="Kazan K."/>
            <person name="Manners J."/>
        </authorList>
    </citation>
    <scope>NUCLEOTIDE SEQUENCE [LARGE SCALE GENOMIC DNA]</scope>
    <source>
        <strain evidence="5">Fo5176</strain>
    </source>
</reference>
<dbReference type="PANTHER" id="PTHR32083">
    <property type="entry name" value="CILIA AND FLAGELLA-ASSOCIATED PROTEIN 58-RELATED"/>
    <property type="match status" value="1"/>
</dbReference>
<dbReference type="SUPFAM" id="SSF52540">
    <property type="entry name" value="P-loop containing nucleoside triphosphate hydrolases"/>
    <property type="match status" value="1"/>
</dbReference>
<comment type="caution">
    <text evidence="5">The sequence shown here is derived from an EMBL/GenBank/DDBJ whole genome shotgun (WGS) entry which is preliminary data.</text>
</comment>
<organism evidence="5">
    <name type="scientific">Fusarium oxysporum (strain Fo5176)</name>
    <name type="common">Fusarium vascular wilt</name>
    <dbReference type="NCBI Taxonomy" id="660025"/>
    <lineage>
        <taxon>Eukaryota</taxon>
        <taxon>Fungi</taxon>
        <taxon>Dikarya</taxon>
        <taxon>Ascomycota</taxon>
        <taxon>Pezizomycotina</taxon>
        <taxon>Sordariomycetes</taxon>
        <taxon>Hypocreomycetidae</taxon>
        <taxon>Hypocreales</taxon>
        <taxon>Nectriaceae</taxon>
        <taxon>Fusarium</taxon>
        <taxon>Fusarium oxysporum species complex</taxon>
    </lineage>
</organism>
<dbReference type="InterPro" id="IPR006073">
    <property type="entry name" value="GTP-bd"/>
</dbReference>
<feature type="compositionally biased region" description="Basic and acidic residues" evidence="3">
    <location>
        <begin position="28"/>
        <end position="47"/>
    </location>
</feature>
<dbReference type="STRING" id="660025.F9G844"/>
<feature type="compositionally biased region" description="Polar residues" evidence="3">
    <location>
        <begin position="82"/>
        <end position="99"/>
    </location>
</feature>
<dbReference type="Gene3D" id="3.40.50.300">
    <property type="entry name" value="P-loop containing nucleotide triphosphate hydrolases"/>
    <property type="match status" value="1"/>
</dbReference>
<feature type="domain" description="G" evidence="4">
    <location>
        <begin position="523"/>
        <end position="616"/>
    </location>
</feature>
<feature type="coiled-coil region" evidence="2">
    <location>
        <begin position="912"/>
        <end position="939"/>
    </location>
</feature>
<dbReference type="EMBL" id="AFQF01003653">
    <property type="protein sequence ID" value="EGU74669.1"/>
    <property type="molecule type" value="Genomic_DNA"/>
</dbReference>
<evidence type="ECO:0000313" key="5">
    <source>
        <dbReference type="EMBL" id="EGU74669.1"/>
    </source>
</evidence>
<feature type="coiled-coil region" evidence="2">
    <location>
        <begin position="731"/>
        <end position="867"/>
    </location>
</feature>
<evidence type="ECO:0000256" key="1">
    <source>
        <dbReference type="ARBA" id="ARBA00023054"/>
    </source>
</evidence>
<dbReference type="GO" id="GO:0005856">
    <property type="term" value="C:cytoskeleton"/>
    <property type="evidence" value="ECO:0007669"/>
    <property type="project" value="TreeGrafter"/>
</dbReference>
<evidence type="ECO:0000256" key="3">
    <source>
        <dbReference type="SAM" id="MobiDB-lite"/>
    </source>
</evidence>
<dbReference type="AlphaFoldDB" id="F9G844"/>
<keyword evidence="1 2" id="KW-0175">Coiled coil</keyword>
<feature type="compositionally biased region" description="Basic and acidic residues" evidence="3">
    <location>
        <begin position="1"/>
        <end position="11"/>
    </location>
</feature>
<feature type="coiled-coil region" evidence="2">
    <location>
        <begin position="185"/>
        <end position="226"/>
    </location>
</feature>
<gene>
    <name evidence="5" type="ORF">FOXB_14826</name>
</gene>
<feature type="compositionally biased region" description="Polar residues" evidence="3">
    <location>
        <begin position="65"/>
        <end position="75"/>
    </location>
</feature>
<dbReference type="CDD" id="cd00882">
    <property type="entry name" value="Ras_like_GTPase"/>
    <property type="match status" value="1"/>
</dbReference>
<feature type="region of interest" description="Disordered" evidence="3">
    <location>
        <begin position="1"/>
        <end position="121"/>
    </location>
</feature>